<comment type="caution">
    <text evidence="2">The sequence shown here is derived from an EMBL/GenBank/DDBJ whole genome shotgun (WGS) entry which is preliminary data.</text>
</comment>
<organism evidence="2 3">
    <name type="scientific">Elsinoe australis</name>
    <dbReference type="NCBI Taxonomy" id="40998"/>
    <lineage>
        <taxon>Eukaryota</taxon>
        <taxon>Fungi</taxon>
        <taxon>Dikarya</taxon>
        <taxon>Ascomycota</taxon>
        <taxon>Pezizomycotina</taxon>
        <taxon>Dothideomycetes</taxon>
        <taxon>Dothideomycetidae</taxon>
        <taxon>Myriangiales</taxon>
        <taxon>Elsinoaceae</taxon>
        <taxon>Elsinoe</taxon>
    </lineage>
</organism>
<sequence length="156" mass="17624">MAARIARLAMPFKSYRAGIYPRIAVTPSIHAQHYPQRPDLPQTPTRSLNHLHQRPSYEQSRGYRNKRPTRNPQNNDSDPGADMVSDFLYQVKFIACLGSSIYAITWFIDYFEILPRKSGGERGRGGRRGRREGSGEPDACEDKDGAQEGAGEVWLT</sequence>
<evidence type="ECO:0000313" key="3">
    <source>
        <dbReference type="Proteomes" id="UP000243723"/>
    </source>
</evidence>
<evidence type="ECO:0000313" key="2">
    <source>
        <dbReference type="EMBL" id="PSK43721.1"/>
    </source>
</evidence>
<name>A0A2P7Z6A0_9PEZI</name>
<feature type="region of interest" description="Disordered" evidence="1">
    <location>
        <begin position="118"/>
        <end position="156"/>
    </location>
</feature>
<keyword evidence="3" id="KW-1185">Reference proteome</keyword>
<dbReference type="EMBL" id="NHZQ01000305">
    <property type="protein sequence ID" value="PSK43721.1"/>
    <property type="molecule type" value="Genomic_DNA"/>
</dbReference>
<proteinExistence type="predicted"/>
<reference evidence="2 3" key="1">
    <citation type="submission" date="2017-05" db="EMBL/GenBank/DDBJ databases">
        <title>Draft genome sequence of Elsinoe australis.</title>
        <authorList>
            <person name="Cheng Q."/>
        </authorList>
    </citation>
    <scope>NUCLEOTIDE SEQUENCE [LARGE SCALE GENOMIC DNA]</scope>
    <source>
        <strain evidence="2 3">NL1</strain>
    </source>
</reference>
<dbReference type="AlphaFoldDB" id="A0A2P7Z6A0"/>
<evidence type="ECO:0000256" key="1">
    <source>
        <dbReference type="SAM" id="MobiDB-lite"/>
    </source>
</evidence>
<accession>A0A2P7Z6A0</accession>
<gene>
    <name evidence="2" type="ORF">B9Z65_7235</name>
</gene>
<feature type="region of interest" description="Disordered" evidence="1">
    <location>
        <begin position="33"/>
        <end position="79"/>
    </location>
</feature>
<protein>
    <submittedName>
        <fullName evidence="2">Uncharacterized protein</fullName>
    </submittedName>
</protein>
<dbReference type="Proteomes" id="UP000243723">
    <property type="component" value="Unassembled WGS sequence"/>
</dbReference>